<evidence type="ECO:0000256" key="4">
    <source>
        <dbReference type="ARBA" id="ARBA00023163"/>
    </source>
</evidence>
<accession>A0ABW0LKF3</accession>
<evidence type="ECO:0000256" key="3">
    <source>
        <dbReference type="ARBA" id="ARBA00023125"/>
    </source>
</evidence>
<evidence type="ECO:0000313" key="6">
    <source>
        <dbReference type="EMBL" id="MFC5465477.1"/>
    </source>
</evidence>
<protein>
    <submittedName>
        <fullName evidence="6">MerR family transcriptional regulator</fullName>
    </submittedName>
</protein>
<dbReference type="EMBL" id="JBHSMC010000014">
    <property type="protein sequence ID" value="MFC5465477.1"/>
    <property type="molecule type" value="Genomic_DNA"/>
</dbReference>
<sequence length="116" mass="13753">MYRIGEFAAMTELSKETLRYYAEIGLLEPVYVDPTNRYSYYDNNSFLTARLLYYLRRFDFSIQEMKEVVKERSLDDLESILQAKKKKLMKKVNEIHALINDIDSFIDYGNGVEIND</sequence>
<evidence type="ECO:0000256" key="2">
    <source>
        <dbReference type="ARBA" id="ARBA00023015"/>
    </source>
</evidence>
<comment type="caution">
    <text evidence="6">The sequence shown here is derived from an EMBL/GenBank/DDBJ whole genome shotgun (WGS) entry which is preliminary data.</text>
</comment>
<keyword evidence="7" id="KW-1185">Reference proteome</keyword>
<dbReference type="Pfam" id="PF13411">
    <property type="entry name" value="MerR_1"/>
    <property type="match status" value="1"/>
</dbReference>
<evidence type="ECO:0000313" key="7">
    <source>
        <dbReference type="Proteomes" id="UP001596147"/>
    </source>
</evidence>
<keyword evidence="2" id="KW-0805">Transcription regulation</keyword>
<organism evidence="6 7">
    <name type="scientific">Lederbergia graminis</name>
    <dbReference type="NCBI Taxonomy" id="735518"/>
    <lineage>
        <taxon>Bacteria</taxon>
        <taxon>Bacillati</taxon>
        <taxon>Bacillota</taxon>
        <taxon>Bacilli</taxon>
        <taxon>Bacillales</taxon>
        <taxon>Bacillaceae</taxon>
        <taxon>Lederbergia</taxon>
    </lineage>
</organism>
<evidence type="ECO:0000256" key="1">
    <source>
        <dbReference type="ARBA" id="ARBA00022491"/>
    </source>
</evidence>
<feature type="domain" description="HTH merR-type" evidence="5">
    <location>
        <begin position="1"/>
        <end position="71"/>
    </location>
</feature>
<keyword evidence="4" id="KW-0804">Transcription</keyword>
<keyword evidence="1" id="KW-0678">Repressor</keyword>
<dbReference type="InterPro" id="IPR009061">
    <property type="entry name" value="DNA-bd_dom_put_sf"/>
</dbReference>
<dbReference type="SMART" id="SM00422">
    <property type="entry name" value="HTH_MERR"/>
    <property type="match status" value="1"/>
</dbReference>
<proteinExistence type="predicted"/>
<dbReference type="Gene3D" id="1.10.1660.10">
    <property type="match status" value="1"/>
</dbReference>
<dbReference type="InterPro" id="IPR047057">
    <property type="entry name" value="MerR_fam"/>
</dbReference>
<dbReference type="PANTHER" id="PTHR30204:SF69">
    <property type="entry name" value="MERR-FAMILY TRANSCRIPTIONAL REGULATOR"/>
    <property type="match status" value="1"/>
</dbReference>
<dbReference type="InterPro" id="IPR000551">
    <property type="entry name" value="MerR-type_HTH_dom"/>
</dbReference>
<dbReference type="PROSITE" id="PS50937">
    <property type="entry name" value="HTH_MERR_2"/>
    <property type="match status" value="1"/>
</dbReference>
<dbReference type="PANTHER" id="PTHR30204">
    <property type="entry name" value="REDOX-CYCLING DRUG-SENSING TRANSCRIPTIONAL ACTIVATOR SOXR"/>
    <property type="match status" value="1"/>
</dbReference>
<gene>
    <name evidence="6" type="ORF">ACFPM4_12015</name>
</gene>
<dbReference type="Proteomes" id="UP001596147">
    <property type="component" value="Unassembled WGS sequence"/>
</dbReference>
<evidence type="ECO:0000259" key="5">
    <source>
        <dbReference type="PROSITE" id="PS50937"/>
    </source>
</evidence>
<keyword evidence="3" id="KW-0238">DNA-binding</keyword>
<reference evidence="7" key="1">
    <citation type="journal article" date="2019" name="Int. J. Syst. Evol. Microbiol.">
        <title>The Global Catalogue of Microorganisms (GCM) 10K type strain sequencing project: providing services to taxonomists for standard genome sequencing and annotation.</title>
        <authorList>
            <consortium name="The Broad Institute Genomics Platform"/>
            <consortium name="The Broad Institute Genome Sequencing Center for Infectious Disease"/>
            <person name="Wu L."/>
            <person name="Ma J."/>
        </authorList>
    </citation>
    <scope>NUCLEOTIDE SEQUENCE [LARGE SCALE GENOMIC DNA]</scope>
    <source>
        <strain evidence="7">CGMCC 1.12237</strain>
    </source>
</reference>
<name>A0ABW0LKF3_9BACI</name>
<dbReference type="RefSeq" id="WP_382351886.1">
    <property type="nucleotide sequence ID" value="NZ_JBHSMC010000014.1"/>
</dbReference>
<dbReference type="SUPFAM" id="SSF46955">
    <property type="entry name" value="Putative DNA-binding domain"/>
    <property type="match status" value="1"/>
</dbReference>